<dbReference type="InterPro" id="IPR013766">
    <property type="entry name" value="Thioredoxin_domain"/>
</dbReference>
<keyword evidence="5" id="KW-1185">Reference proteome</keyword>
<dbReference type="PROSITE" id="PS51352">
    <property type="entry name" value="THIOREDOXIN_2"/>
    <property type="match status" value="1"/>
</dbReference>
<dbReference type="GO" id="GO:0016853">
    <property type="term" value="F:isomerase activity"/>
    <property type="evidence" value="ECO:0007669"/>
    <property type="project" value="UniProtKB-KW"/>
</dbReference>
<dbReference type="PANTHER" id="PTHR45672:SF3">
    <property type="entry name" value="THIOREDOXIN DOMAIN-CONTAINING PROTEIN 5"/>
    <property type="match status" value="1"/>
</dbReference>
<dbReference type="CDD" id="cd02961">
    <property type="entry name" value="PDI_a_family"/>
    <property type="match status" value="1"/>
</dbReference>
<dbReference type="Gene3D" id="3.40.30.10">
    <property type="entry name" value="Glutaredoxin"/>
    <property type="match status" value="1"/>
</dbReference>
<protein>
    <submittedName>
        <fullName evidence="4">Protein_disulfide isomerase PDI3</fullName>
    </submittedName>
</protein>
<name>A0ABP1GUV9_9EUKA</name>
<reference evidence="4 5" key="1">
    <citation type="submission" date="2024-07" db="EMBL/GenBank/DDBJ databases">
        <authorList>
            <person name="Akdeniz Z."/>
        </authorList>
    </citation>
    <scope>NUCLEOTIDE SEQUENCE [LARGE SCALE GENOMIC DNA]</scope>
</reference>
<dbReference type="Proteomes" id="UP001642409">
    <property type="component" value="Unassembled WGS sequence"/>
</dbReference>
<sequence length="111" mass="13059">MIFLRTLQIVLDYTQDFEQQLSNKPTVVKYFTPWCGHSQILGPKFTLISTEFNDDVIFAEVNCQSNEKLCKDQKVRGYPTLSFYNEGKMIEKFSGSREIPNIKQWINERLK</sequence>
<keyword evidence="2" id="KW-0732">Signal</keyword>
<evidence type="ECO:0000256" key="2">
    <source>
        <dbReference type="ARBA" id="ARBA00022729"/>
    </source>
</evidence>
<accession>A0ABP1GUV9</accession>
<proteinExistence type="inferred from homology"/>
<evidence type="ECO:0000256" key="1">
    <source>
        <dbReference type="ARBA" id="ARBA00006347"/>
    </source>
</evidence>
<dbReference type="EMBL" id="CAXDID020000011">
    <property type="protein sequence ID" value="CAL5979615.1"/>
    <property type="molecule type" value="Genomic_DNA"/>
</dbReference>
<keyword evidence="4" id="KW-0413">Isomerase</keyword>
<evidence type="ECO:0000313" key="4">
    <source>
        <dbReference type="EMBL" id="CAL5979615.1"/>
    </source>
</evidence>
<dbReference type="InterPro" id="IPR036249">
    <property type="entry name" value="Thioredoxin-like_sf"/>
</dbReference>
<evidence type="ECO:0000313" key="5">
    <source>
        <dbReference type="Proteomes" id="UP001642409"/>
    </source>
</evidence>
<evidence type="ECO:0000259" key="3">
    <source>
        <dbReference type="PROSITE" id="PS51352"/>
    </source>
</evidence>
<dbReference type="PANTHER" id="PTHR45672">
    <property type="entry name" value="PROTEIN DISULFIDE-ISOMERASE C17H9.14C-RELATED"/>
    <property type="match status" value="1"/>
</dbReference>
<feature type="domain" description="Thioredoxin" evidence="3">
    <location>
        <begin position="1"/>
        <end position="111"/>
    </location>
</feature>
<dbReference type="InterPro" id="IPR051063">
    <property type="entry name" value="PDI"/>
</dbReference>
<organism evidence="4 5">
    <name type="scientific">Hexamita inflata</name>
    <dbReference type="NCBI Taxonomy" id="28002"/>
    <lineage>
        <taxon>Eukaryota</taxon>
        <taxon>Metamonada</taxon>
        <taxon>Diplomonadida</taxon>
        <taxon>Hexamitidae</taxon>
        <taxon>Hexamitinae</taxon>
        <taxon>Hexamita</taxon>
    </lineage>
</organism>
<gene>
    <name evidence="4" type="ORF">HINF_LOCUS5762</name>
</gene>
<comment type="similarity">
    <text evidence="1">Belongs to the protein disulfide isomerase family.</text>
</comment>
<dbReference type="SUPFAM" id="SSF52833">
    <property type="entry name" value="Thioredoxin-like"/>
    <property type="match status" value="1"/>
</dbReference>
<comment type="caution">
    <text evidence="4">The sequence shown here is derived from an EMBL/GenBank/DDBJ whole genome shotgun (WGS) entry which is preliminary data.</text>
</comment>
<dbReference type="Pfam" id="PF00085">
    <property type="entry name" value="Thioredoxin"/>
    <property type="match status" value="1"/>
</dbReference>